<sequence length="45" mass="4773">MVINHIIAGLCKIIQIKLGPIAKEAGGRTVSSHVFQVPSSASLMR</sequence>
<keyword evidence="2" id="KW-1185">Reference proteome</keyword>
<proteinExistence type="predicted"/>
<organism evidence="1 2">
    <name type="scientific">Acetobacter tropicalis</name>
    <dbReference type="NCBI Taxonomy" id="104102"/>
    <lineage>
        <taxon>Bacteria</taxon>
        <taxon>Pseudomonadati</taxon>
        <taxon>Pseudomonadota</taxon>
        <taxon>Alphaproteobacteria</taxon>
        <taxon>Acetobacterales</taxon>
        <taxon>Acetobacteraceae</taxon>
        <taxon>Acetobacter</taxon>
    </lineage>
</organism>
<protein>
    <submittedName>
        <fullName evidence="1">Uncharacterized protein</fullName>
    </submittedName>
</protein>
<evidence type="ECO:0000313" key="1">
    <source>
        <dbReference type="EMBL" id="KGB21420.1"/>
    </source>
</evidence>
<reference evidence="1 2" key="1">
    <citation type="submission" date="2014-06" db="EMBL/GenBank/DDBJ databases">
        <title>Functional and comparative genomic analyses of the Drosophila gut microbiota identify candidate symbiosis factors.</title>
        <authorList>
            <person name="Newell P.D."/>
            <person name="Chaston J.M."/>
            <person name="Douglas A.E."/>
        </authorList>
    </citation>
    <scope>NUCLEOTIDE SEQUENCE [LARGE SCALE GENOMIC DNA]</scope>
    <source>
        <strain evidence="1 2">DmCS_006</strain>
    </source>
</reference>
<evidence type="ECO:0000313" key="2">
    <source>
        <dbReference type="Proteomes" id="UP000029448"/>
    </source>
</evidence>
<gene>
    <name evidence="1" type="ORF">AtDm6_3056</name>
</gene>
<dbReference type="AlphaFoldDB" id="A0A094YHA6"/>
<comment type="caution">
    <text evidence="1">The sequence shown here is derived from an EMBL/GenBank/DDBJ whole genome shotgun (WGS) entry which is preliminary data.</text>
</comment>
<name>A0A094YHA6_9PROT</name>
<dbReference type="Proteomes" id="UP000029448">
    <property type="component" value="Unassembled WGS sequence"/>
</dbReference>
<dbReference type="EMBL" id="JOKM01000102">
    <property type="protein sequence ID" value="KGB21420.1"/>
    <property type="molecule type" value="Genomic_DNA"/>
</dbReference>
<accession>A0A094YHA6</accession>